<dbReference type="PANTHER" id="PTHR35357:SF8">
    <property type="entry name" value="OS01G0111000 PROTEIN"/>
    <property type="match status" value="1"/>
</dbReference>
<feature type="chain" id="PRO_5028273095" description="Pectinesterase inhibitor domain-containing protein" evidence="4">
    <location>
        <begin position="22"/>
        <end position="159"/>
    </location>
</feature>
<feature type="signal peptide" evidence="4">
    <location>
        <begin position="1"/>
        <end position="21"/>
    </location>
</feature>
<gene>
    <name evidence="6" type="ORF">CB5_LOCUS8707</name>
</gene>
<dbReference type="AlphaFoldDB" id="A0A6V7P4D1"/>
<name>A0A6V7P4D1_ANACO</name>
<dbReference type="GO" id="GO:0004857">
    <property type="term" value="F:enzyme inhibitor activity"/>
    <property type="evidence" value="ECO:0007669"/>
    <property type="project" value="InterPro"/>
</dbReference>
<proteinExistence type="inferred from homology"/>
<evidence type="ECO:0000256" key="2">
    <source>
        <dbReference type="ARBA" id="ARBA00023157"/>
    </source>
</evidence>
<dbReference type="InterPro" id="IPR006501">
    <property type="entry name" value="Pectinesterase_inhib_dom"/>
</dbReference>
<reference evidence="6" key="1">
    <citation type="submission" date="2020-07" db="EMBL/GenBank/DDBJ databases">
        <authorList>
            <person name="Lin J."/>
        </authorList>
    </citation>
    <scope>NUCLEOTIDE SEQUENCE</scope>
</reference>
<evidence type="ECO:0000256" key="1">
    <source>
        <dbReference type="ARBA" id="ARBA00022729"/>
    </source>
</evidence>
<accession>A0A6V7P4D1</accession>
<dbReference type="InterPro" id="IPR035513">
    <property type="entry name" value="Invertase/methylesterase_inhib"/>
</dbReference>
<sequence length="159" mass="17804">MKSIILFGSALVLILRNSALASASLEDTCKKVQAEDPDANYEFCVTSLQVVPESRTANLSQLTIITTQLSIKNYTHALDVIAQLLKNHSLSHLQREVLETCQEEYNLGWTPTNKQSKMSKLVISSALCLASLLLLSRLSTARTRLARARRHLCYLERMI</sequence>
<protein>
    <recommendedName>
        <fullName evidence="5">Pectinesterase inhibitor domain-containing protein</fullName>
    </recommendedName>
</protein>
<keyword evidence="1 4" id="KW-0732">Signal</keyword>
<dbReference type="PANTHER" id="PTHR35357">
    <property type="entry name" value="OS02G0537100 PROTEIN"/>
    <property type="match status" value="1"/>
</dbReference>
<dbReference type="SUPFAM" id="SSF101148">
    <property type="entry name" value="Plant invertase/pectin methylesterase inhibitor"/>
    <property type="match status" value="1"/>
</dbReference>
<dbReference type="Gene3D" id="1.20.140.40">
    <property type="entry name" value="Invertase/pectin methylesterase inhibitor family protein"/>
    <property type="match status" value="1"/>
</dbReference>
<dbReference type="EMBL" id="LR862145">
    <property type="protein sequence ID" value="CAD1825496.1"/>
    <property type="molecule type" value="Genomic_DNA"/>
</dbReference>
<comment type="similarity">
    <text evidence="3">Belongs to the PMEI family.</text>
</comment>
<evidence type="ECO:0000313" key="6">
    <source>
        <dbReference type="EMBL" id="CAD1825496.1"/>
    </source>
</evidence>
<feature type="domain" description="Pectinesterase inhibitor" evidence="5">
    <location>
        <begin position="24"/>
        <end position="106"/>
    </location>
</feature>
<organism evidence="6">
    <name type="scientific">Ananas comosus var. bracteatus</name>
    <name type="common">red pineapple</name>
    <dbReference type="NCBI Taxonomy" id="296719"/>
    <lineage>
        <taxon>Eukaryota</taxon>
        <taxon>Viridiplantae</taxon>
        <taxon>Streptophyta</taxon>
        <taxon>Embryophyta</taxon>
        <taxon>Tracheophyta</taxon>
        <taxon>Spermatophyta</taxon>
        <taxon>Magnoliopsida</taxon>
        <taxon>Liliopsida</taxon>
        <taxon>Poales</taxon>
        <taxon>Bromeliaceae</taxon>
        <taxon>Bromelioideae</taxon>
        <taxon>Ananas</taxon>
    </lineage>
</organism>
<dbReference type="NCBIfam" id="TIGR01614">
    <property type="entry name" value="PME_inhib"/>
    <property type="match status" value="1"/>
</dbReference>
<dbReference type="Pfam" id="PF04043">
    <property type="entry name" value="PMEI"/>
    <property type="match status" value="1"/>
</dbReference>
<evidence type="ECO:0000256" key="4">
    <source>
        <dbReference type="SAM" id="SignalP"/>
    </source>
</evidence>
<keyword evidence="2" id="KW-1015">Disulfide bond</keyword>
<evidence type="ECO:0000259" key="5">
    <source>
        <dbReference type="Pfam" id="PF04043"/>
    </source>
</evidence>
<evidence type="ECO:0000256" key="3">
    <source>
        <dbReference type="ARBA" id="ARBA00038471"/>
    </source>
</evidence>